<dbReference type="RefSeq" id="WP_342028811.1">
    <property type="nucleotide sequence ID" value="NZ_FNEK01000065.1"/>
</dbReference>
<accession>A0A1G9GX58</accession>
<gene>
    <name evidence="1" type="ORF">SAMN04488026_106530</name>
</gene>
<dbReference type="EMBL" id="FNEK01000065">
    <property type="protein sequence ID" value="SDL05256.1"/>
    <property type="molecule type" value="Genomic_DNA"/>
</dbReference>
<organism evidence="1 2">
    <name type="scientific">Aliiruegeria lutimaris</name>
    <dbReference type="NCBI Taxonomy" id="571298"/>
    <lineage>
        <taxon>Bacteria</taxon>
        <taxon>Pseudomonadati</taxon>
        <taxon>Pseudomonadota</taxon>
        <taxon>Alphaproteobacteria</taxon>
        <taxon>Rhodobacterales</taxon>
        <taxon>Roseobacteraceae</taxon>
        <taxon>Aliiruegeria</taxon>
    </lineage>
</organism>
<evidence type="ECO:0000313" key="1">
    <source>
        <dbReference type="EMBL" id="SDL05256.1"/>
    </source>
</evidence>
<dbReference type="AlphaFoldDB" id="A0A1G9GX58"/>
<dbReference type="Proteomes" id="UP000199382">
    <property type="component" value="Unassembled WGS sequence"/>
</dbReference>
<dbReference type="STRING" id="571298.SAMN04488026_106530"/>
<keyword evidence="2" id="KW-1185">Reference proteome</keyword>
<proteinExistence type="predicted"/>
<name>A0A1G9GX58_9RHOB</name>
<protein>
    <submittedName>
        <fullName evidence="1">Uncharacterized protein</fullName>
    </submittedName>
</protein>
<sequence length="50" mass="5699">MVRRLQALSDEHFNTHPASVSWCDVDTLQSTAARLREVCDSVFREGDYAD</sequence>
<evidence type="ECO:0000313" key="2">
    <source>
        <dbReference type="Proteomes" id="UP000199382"/>
    </source>
</evidence>
<reference evidence="1 2" key="1">
    <citation type="submission" date="2016-10" db="EMBL/GenBank/DDBJ databases">
        <authorList>
            <person name="de Groot N.N."/>
        </authorList>
    </citation>
    <scope>NUCLEOTIDE SEQUENCE [LARGE SCALE GENOMIC DNA]</scope>
    <source>
        <strain evidence="1 2">DSM 25294</strain>
    </source>
</reference>